<feature type="transmembrane region" description="Helical" evidence="1">
    <location>
        <begin position="6"/>
        <end position="22"/>
    </location>
</feature>
<feature type="transmembrane region" description="Helical" evidence="1">
    <location>
        <begin position="248"/>
        <end position="273"/>
    </location>
</feature>
<reference evidence="2" key="1">
    <citation type="submission" date="2022-10" db="EMBL/GenBank/DDBJ databases">
        <title>Roseovarius pelagicus sp. nov., isolated from Arctic seawater.</title>
        <authorList>
            <person name="Hong Y.W."/>
            <person name="Hwang C.Y."/>
        </authorList>
    </citation>
    <scope>NUCLEOTIDE SEQUENCE</scope>
    <source>
        <strain evidence="2">HL-MP18</strain>
    </source>
</reference>
<feature type="transmembrane region" description="Helical" evidence="1">
    <location>
        <begin position="163"/>
        <end position="181"/>
    </location>
</feature>
<proteinExistence type="predicted"/>
<keyword evidence="3" id="KW-1185">Reference proteome</keyword>
<keyword evidence="1" id="KW-0472">Membrane</keyword>
<accession>A0ABY6DBM8</accession>
<dbReference type="Proteomes" id="UP001064087">
    <property type="component" value="Chromosome"/>
</dbReference>
<evidence type="ECO:0000313" key="2">
    <source>
        <dbReference type="EMBL" id="UXX83513.1"/>
    </source>
</evidence>
<evidence type="ECO:0000313" key="3">
    <source>
        <dbReference type="Proteomes" id="UP001064087"/>
    </source>
</evidence>
<protein>
    <recommendedName>
        <fullName evidence="4">O-Antigen ligase</fullName>
    </recommendedName>
</protein>
<feature type="transmembrane region" description="Helical" evidence="1">
    <location>
        <begin position="416"/>
        <end position="437"/>
    </location>
</feature>
<feature type="transmembrane region" description="Helical" evidence="1">
    <location>
        <begin position="214"/>
        <end position="236"/>
    </location>
</feature>
<feature type="transmembrane region" description="Helical" evidence="1">
    <location>
        <begin position="285"/>
        <end position="303"/>
    </location>
</feature>
<dbReference type="EMBL" id="CP106738">
    <property type="protein sequence ID" value="UXX83513.1"/>
    <property type="molecule type" value="Genomic_DNA"/>
</dbReference>
<feature type="transmembrane region" description="Helical" evidence="1">
    <location>
        <begin position="375"/>
        <end position="404"/>
    </location>
</feature>
<keyword evidence="1" id="KW-1133">Transmembrane helix</keyword>
<gene>
    <name evidence="2" type="ORF">N7U68_02195</name>
</gene>
<evidence type="ECO:0008006" key="4">
    <source>
        <dbReference type="Google" id="ProtNLM"/>
    </source>
</evidence>
<name>A0ABY6DBM8_9RHOB</name>
<sequence>MPNTIAYLMLMFWPVVCAILFRRLTPERAIIWSILGGYLLLPQSAEFDLPLVPDMNKTSIPNICAFVLCVFYLKKRISLWPQNWAMRLLLMGFVIGVVPTVLTNGDAMIFTLLGDTAPIVFSTASLPGLGLRDLLSVVINQIIVVLPFLLARSYLSTETGLRELLYALVVAALYYSIPALIEIRLSPQMNVWVYGFFQHSFEQMMRDGGFRPLVFLPHALWLAFFVMSAAMAALALGRQSSGSERVRFFAFAVYLLVLLVLCKSLASMIYALLLGGLLLVTSARMQIRVALIFALVAVIYPMLRDQGMIPIDAILRQAEAFNPDRAQSLGYRFSNEEALLERAHEKWLFGWGGWGRNLVHDMQTGQIISIPDGEWIIVFGTFGWVGYVCQMGLLGGPLIVLWARLRNTGPHDVPPYVAPLALLLAITLIDMLLNAILTPYTWMMAGAILGCCERLSSGHSLGASVGQSARRTVMGRPAERRRTSF</sequence>
<evidence type="ECO:0000256" key="1">
    <source>
        <dbReference type="SAM" id="Phobius"/>
    </source>
</evidence>
<feature type="transmembrane region" description="Helical" evidence="1">
    <location>
        <begin position="134"/>
        <end position="151"/>
    </location>
</feature>
<feature type="transmembrane region" description="Helical" evidence="1">
    <location>
        <begin position="85"/>
        <end position="114"/>
    </location>
</feature>
<dbReference type="RefSeq" id="WP_263048092.1">
    <property type="nucleotide sequence ID" value="NZ_CP106738.1"/>
</dbReference>
<organism evidence="2 3">
    <name type="scientific">Roseovarius pelagicus</name>
    <dbReference type="NCBI Taxonomy" id="2980108"/>
    <lineage>
        <taxon>Bacteria</taxon>
        <taxon>Pseudomonadati</taxon>
        <taxon>Pseudomonadota</taxon>
        <taxon>Alphaproteobacteria</taxon>
        <taxon>Rhodobacterales</taxon>
        <taxon>Roseobacteraceae</taxon>
        <taxon>Roseovarius</taxon>
    </lineage>
</organism>
<keyword evidence="1" id="KW-0812">Transmembrane</keyword>